<evidence type="ECO:0000256" key="2">
    <source>
        <dbReference type="SAM" id="SignalP"/>
    </source>
</evidence>
<dbReference type="STRING" id="645274.SAMN04487901_10310"/>
<proteinExistence type="predicted"/>
<feature type="region of interest" description="Disordered" evidence="1">
    <location>
        <begin position="170"/>
        <end position="206"/>
    </location>
</feature>
<evidence type="ECO:0000313" key="4">
    <source>
        <dbReference type="Proteomes" id="UP000198779"/>
    </source>
</evidence>
<name>A0A1G7TH91_9BACT</name>
<dbReference type="Proteomes" id="UP000198779">
    <property type="component" value="Unassembled WGS sequence"/>
</dbReference>
<evidence type="ECO:0000313" key="3">
    <source>
        <dbReference type="EMBL" id="SDG34688.1"/>
    </source>
</evidence>
<dbReference type="EMBL" id="FNCQ01000003">
    <property type="protein sequence ID" value="SDG34688.1"/>
    <property type="molecule type" value="Genomic_DNA"/>
</dbReference>
<evidence type="ECO:0000256" key="1">
    <source>
        <dbReference type="SAM" id="MobiDB-lite"/>
    </source>
</evidence>
<protein>
    <recommendedName>
        <fullName evidence="5">Lipoprotein</fullName>
    </recommendedName>
</protein>
<dbReference type="AlphaFoldDB" id="A0A1G7TH91"/>
<keyword evidence="4" id="KW-1185">Reference proteome</keyword>
<feature type="chain" id="PRO_5011689629" description="Lipoprotein" evidence="2">
    <location>
        <begin position="24"/>
        <end position="206"/>
    </location>
</feature>
<feature type="signal peptide" evidence="2">
    <location>
        <begin position="1"/>
        <end position="23"/>
    </location>
</feature>
<dbReference type="RefSeq" id="WP_091814811.1">
    <property type="nucleotide sequence ID" value="NZ_CP091791.1"/>
</dbReference>
<sequence length="206" mass="21395">MKKIFFVAVAALTLGLASCSENAKTDNTDATIEELKAQIEAGDSAGVQNALEGAQAKIAELAANDPEAAKTYVAQVQEFVNANKEQILAIVGEDAAAQTLVSTLVDAPAEAVINVLTAGQSVVDTAENLKDSVEQAVNNKAEEVKQGAEDAVKEAVDAQVDAAKKQAASKVNEATQKANEKVNEAAEKTNKEMKDAANKALKSIGL</sequence>
<gene>
    <name evidence="3" type="ORF">SAMN04487901_10310</name>
</gene>
<keyword evidence="2" id="KW-0732">Signal</keyword>
<dbReference type="PROSITE" id="PS51257">
    <property type="entry name" value="PROKAR_LIPOPROTEIN"/>
    <property type="match status" value="1"/>
</dbReference>
<accession>A0A1G7TH91</accession>
<organism evidence="3 4">
    <name type="scientific">Prevotella communis</name>
    <dbReference type="NCBI Taxonomy" id="2913614"/>
    <lineage>
        <taxon>Bacteria</taxon>
        <taxon>Pseudomonadati</taxon>
        <taxon>Bacteroidota</taxon>
        <taxon>Bacteroidia</taxon>
        <taxon>Bacteroidales</taxon>
        <taxon>Prevotellaceae</taxon>
        <taxon>Prevotella</taxon>
    </lineage>
</organism>
<feature type="compositionally biased region" description="Basic and acidic residues" evidence="1">
    <location>
        <begin position="178"/>
        <end position="197"/>
    </location>
</feature>
<evidence type="ECO:0008006" key="5">
    <source>
        <dbReference type="Google" id="ProtNLM"/>
    </source>
</evidence>
<reference evidence="4" key="1">
    <citation type="submission" date="2016-10" db="EMBL/GenBank/DDBJ databases">
        <authorList>
            <person name="Varghese N."/>
            <person name="Submissions S."/>
        </authorList>
    </citation>
    <scope>NUCLEOTIDE SEQUENCE [LARGE SCALE GENOMIC DNA]</scope>
    <source>
        <strain evidence="4">BP1-148</strain>
    </source>
</reference>